<accession>H1RZK4</accession>
<protein>
    <submittedName>
        <fullName evidence="2">Uncharacterized protein</fullName>
    </submittedName>
</protein>
<sequence>MASNTPFGPAAHFHTGSHTRSRRVAEARDYAIIA</sequence>
<reference evidence="2 3" key="1">
    <citation type="journal article" date="2012" name="J. Bacteriol.">
        <title>De Novo Genome Project of Cupriavidus basilensis OR16.</title>
        <authorList>
            <person name="Cserhati M."/>
            <person name="Kriszt B."/>
            <person name="Szoboszlay S."/>
            <person name="Toth A."/>
            <person name="Szabo I."/>
            <person name="Tancsics A."/>
            <person name="Nagy I."/>
            <person name="Horvath B."/>
            <person name="Nagy I."/>
            <person name="Kukolya J."/>
        </authorList>
    </citation>
    <scope>NUCLEOTIDE SEQUENCE [LARGE SCALE GENOMIC DNA]</scope>
    <source>
        <strain evidence="2 3">OR16</strain>
    </source>
</reference>
<organism evidence="2 3">
    <name type="scientific">Cupriavidus basilensis OR16</name>
    <dbReference type="NCBI Taxonomy" id="1127483"/>
    <lineage>
        <taxon>Bacteria</taxon>
        <taxon>Pseudomonadati</taxon>
        <taxon>Pseudomonadota</taxon>
        <taxon>Betaproteobacteria</taxon>
        <taxon>Burkholderiales</taxon>
        <taxon>Burkholderiaceae</taxon>
        <taxon>Cupriavidus</taxon>
    </lineage>
</organism>
<dbReference type="AlphaFoldDB" id="H1RZK4"/>
<evidence type="ECO:0000313" key="3">
    <source>
        <dbReference type="Proteomes" id="UP000005808"/>
    </source>
</evidence>
<evidence type="ECO:0000256" key="1">
    <source>
        <dbReference type="SAM" id="MobiDB-lite"/>
    </source>
</evidence>
<gene>
    <name evidence="2" type="ORF">OR16_03727</name>
</gene>
<dbReference type="Proteomes" id="UP000005808">
    <property type="component" value="Unassembled WGS sequence"/>
</dbReference>
<name>H1RZK4_9BURK</name>
<proteinExistence type="predicted"/>
<dbReference type="EMBL" id="AHJE01000010">
    <property type="protein sequence ID" value="EHP44346.1"/>
    <property type="molecule type" value="Genomic_DNA"/>
</dbReference>
<comment type="caution">
    <text evidence="2">The sequence shown here is derived from an EMBL/GenBank/DDBJ whole genome shotgun (WGS) entry which is preliminary data.</text>
</comment>
<feature type="region of interest" description="Disordered" evidence="1">
    <location>
        <begin position="1"/>
        <end position="22"/>
    </location>
</feature>
<evidence type="ECO:0000313" key="2">
    <source>
        <dbReference type="EMBL" id="EHP44346.1"/>
    </source>
</evidence>